<keyword evidence="4 6" id="KW-1133">Transmembrane helix</keyword>
<keyword evidence="3 6" id="KW-0812">Transmembrane</keyword>
<evidence type="ECO:0000256" key="5">
    <source>
        <dbReference type="ARBA" id="ARBA00023136"/>
    </source>
</evidence>
<feature type="domain" description="Cation efflux protein transmembrane" evidence="7">
    <location>
        <begin position="10"/>
        <end position="218"/>
    </location>
</feature>
<dbReference type="InterPro" id="IPR027469">
    <property type="entry name" value="Cation_efflux_TMD_sf"/>
</dbReference>
<dbReference type="SUPFAM" id="SSF160240">
    <property type="entry name" value="Cation efflux protein cytoplasmic domain-like"/>
    <property type="match status" value="1"/>
</dbReference>
<accession>A0AAW9R019</accession>
<protein>
    <submittedName>
        <fullName evidence="8">Cation diffusion facilitator family transporter</fullName>
    </submittedName>
</protein>
<dbReference type="GO" id="GO:0008324">
    <property type="term" value="F:monoatomic cation transmembrane transporter activity"/>
    <property type="evidence" value="ECO:0007669"/>
    <property type="project" value="InterPro"/>
</dbReference>
<evidence type="ECO:0000256" key="6">
    <source>
        <dbReference type="SAM" id="Phobius"/>
    </source>
</evidence>
<keyword evidence="2" id="KW-0813">Transport</keyword>
<evidence type="ECO:0000259" key="7">
    <source>
        <dbReference type="Pfam" id="PF01545"/>
    </source>
</evidence>
<gene>
    <name evidence="8" type="ORF">V0288_21475</name>
</gene>
<dbReference type="AlphaFoldDB" id="A0AAW9R019"/>
<dbReference type="Proteomes" id="UP001328733">
    <property type="component" value="Unassembled WGS sequence"/>
</dbReference>
<dbReference type="RefSeq" id="WP_332867193.1">
    <property type="nucleotide sequence ID" value="NZ_JBAFSM010000057.1"/>
</dbReference>
<evidence type="ECO:0000256" key="1">
    <source>
        <dbReference type="ARBA" id="ARBA00004141"/>
    </source>
</evidence>
<evidence type="ECO:0000313" key="9">
    <source>
        <dbReference type="Proteomes" id="UP001328733"/>
    </source>
</evidence>
<keyword evidence="9" id="KW-1185">Reference proteome</keyword>
<evidence type="ECO:0000256" key="2">
    <source>
        <dbReference type="ARBA" id="ARBA00022448"/>
    </source>
</evidence>
<feature type="transmembrane region" description="Helical" evidence="6">
    <location>
        <begin position="6"/>
        <end position="27"/>
    </location>
</feature>
<sequence>MAEGSSHKTIFAAIAANLAIAITKFIAATMTGSSAMLSEGIHSVVDTSNELVLLYGIHRGQRPPDTEHPFGHGRELYFWTLIVAILIFAIGGGMSIYEGITHLIRPSPIENPTWNYIVLGLAFVFEGFSWTVALREFIPSVGDRSLWQAVRASKDPTIFTVLFEDSAALLGLIVAFLGIFLGHSLENPWFDGGASIIIGSILILVAIILARESKSLLVGEGVDAATARHLRSLVLADPSVDNVLRLLTLYFSPHEILLNIEIQFRRNLTIEEVVQAIDRIEFIIQRHYPDIRDIFVEAESLTRRERSGQEVGGEDG</sequence>
<keyword evidence="5 6" id="KW-0472">Membrane</keyword>
<dbReference type="GO" id="GO:0016020">
    <property type="term" value="C:membrane"/>
    <property type="evidence" value="ECO:0007669"/>
    <property type="project" value="UniProtKB-SubCell"/>
</dbReference>
<evidence type="ECO:0000256" key="4">
    <source>
        <dbReference type="ARBA" id="ARBA00022989"/>
    </source>
</evidence>
<dbReference type="GO" id="GO:0006829">
    <property type="term" value="P:zinc ion transport"/>
    <property type="evidence" value="ECO:0007669"/>
    <property type="project" value="InterPro"/>
</dbReference>
<comment type="subcellular location">
    <subcellularLocation>
        <location evidence="1">Membrane</location>
        <topology evidence="1">Multi-pass membrane protein</topology>
    </subcellularLocation>
</comment>
<evidence type="ECO:0000313" key="8">
    <source>
        <dbReference type="EMBL" id="MEG3439713.1"/>
    </source>
</evidence>
<dbReference type="SUPFAM" id="SSF161111">
    <property type="entry name" value="Cation efflux protein transmembrane domain-like"/>
    <property type="match status" value="1"/>
</dbReference>
<dbReference type="PANTHER" id="PTHR13414">
    <property type="entry name" value="HUEL-CATION TRANSPORTER"/>
    <property type="match status" value="1"/>
</dbReference>
<name>A0AAW9R019_9CHRO</name>
<feature type="transmembrane region" description="Helical" evidence="6">
    <location>
        <begin position="193"/>
        <end position="210"/>
    </location>
</feature>
<dbReference type="Gene3D" id="3.30.70.1350">
    <property type="entry name" value="Cation efflux protein, cytoplasmic domain"/>
    <property type="match status" value="1"/>
</dbReference>
<proteinExistence type="predicted"/>
<evidence type="ECO:0000256" key="3">
    <source>
        <dbReference type="ARBA" id="ARBA00022692"/>
    </source>
</evidence>
<feature type="transmembrane region" description="Helical" evidence="6">
    <location>
        <begin position="117"/>
        <end position="138"/>
    </location>
</feature>
<dbReference type="NCBIfam" id="TIGR01297">
    <property type="entry name" value="CDF"/>
    <property type="match status" value="1"/>
</dbReference>
<dbReference type="InterPro" id="IPR040177">
    <property type="entry name" value="SLC30A9"/>
</dbReference>
<dbReference type="PANTHER" id="PTHR13414:SF9">
    <property type="entry name" value="PROTON-COUPLED ZINC ANTIPORTER SLC30A9, MITOCHONDRIAL"/>
    <property type="match status" value="1"/>
</dbReference>
<organism evidence="8 9">
    <name type="scientific">Pannus brasiliensis CCIBt3594</name>
    <dbReference type="NCBI Taxonomy" id="1427578"/>
    <lineage>
        <taxon>Bacteria</taxon>
        <taxon>Bacillati</taxon>
        <taxon>Cyanobacteriota</taxon>
        <taxon>Cyanophyceae</taxon>
        <taxon>Oscillatoriophycideae</taxon>
        <taxon>Chroococcales</taxon>
        <taxon>Microcystaceae</taxon>
        <taxon>Pannus</taxon>
    </lineage>
</organism>
<dbReference type="InterPro" id="IPR036837">
    <property type="entry name" value="Cation_efflux_CTD_sf"/>
</dbReference>
<dbReference type="InterPro" id="IPR058533">
    <property type="entry name" value="Cation_efflux_TM"/>
</dbReference>
<dbReference type="Gene3D" id="1.20.1510.10">
    <property type="entry name" value="Cation efflux protein transmembrane domain"/>
    <property type="match status" value="1"/>
</dbReference>
<feature type="transmembrane region" description="Helical" evidence="6">
    <location>
        <begin position="76"/>
        <end position="97"/>
    </location>
</feature>
<dbReference type="EMBL" id="JBAFSM010000057">
    <property type="protein sequence ID" value="MEG3439713.1"/>
    <property type="molecule type" value="Genomic_DNA"/>
</dbReference>
<reference evidence="8 9" key="1">
    <citation type="submission" date="2024-01" db="EMBL/GenBank/DDBJ databases">
        <title>Genomic insights into the taxonomy and metabolism of the cyanobacterium Pannus brasiliensis CCIBt3594.</title>
        <authorList>
            <person name="Machado M."/>
            <person name="Botero N.B."/>
            <person name="Andreote A.P.D."/>
            <person name="Feitosa A.M.T."/>
            <person name="Popin R."/>
            <person name="Sivonen K."/>
            <person name="Fiore M.F."/>
        </authorList>
    </citation>
    <scope>NUCLEOTIDE SEQUENCE [LARGE SCALE GENOMIC DNA]</scope>
    <source>
        <strain evidence="8 9">CCIBt3594</strain>
    </source>
</reference>
<dbReference type="Pfam" id="PF01545">
    <property type="entry name" value="Cation_efflux"/>
    <property type="match status" value="1"/>
</dbReference>
<dbReference type="InterPro" id="IPR002524">
    <property type="entry name" value="Cation_efflux"/>
</dbReference>
<comment type="caution">
    <text evidence="8">The sequence shown here is derived from an EMBL/GenBank/DDBJ whole genome shotgun (WGS) entry which is preliminary data.</text>
</comment>
<feature type="transmembrane region" description="Helical" evidence="6">
    <location>
        <begin position="158"/>
        <end position="181"/>
    </location>
</feature>